<evidence type="ECO:0000256" key="5">
    <source>
        <dbReference type="ARBA" id="ARBA00023136"/>
    </source>
</evidence>
<dbReference type="AlphaFoldDB" id="A0A067MSU4"/>
<dbReference type="OrthoDB" id="1937984at2759"/>
<evidence type="ECO:0000259" key="7">
    <source>
        <dbReference type="Pfam" id="PF04108"/>
    </source>
</evidence>
<evidence type="ECO:0000256" key="4">
    <source>
        <dbReference type="ARBA" id="ARBA00023006"/>
    </source>
</evidence>
<protein>
    <recommendedName>
        <fullName evidence="2 6">Autophagy-related protein 17</fullName>
    </recommendedName>
</protein>
<dbReference type="InterPro" id="IPR045326">
    <property type="entry name" value="ATG17-like_dom"/>
</dbReference>
<dbReference type="PANTHER" id="PTHR28005:SF1">
    <property type="entry name" value="AUTOPHAGY-RELATED PROTEIN 17"/>
    <property type="match status" value="1"/>
</dbReference>
<keyword evidence="4 6" id="KW-0072">Autophagy</keyword>
<proteinExistence type="inferred from homology"/>
<dbReference type="PANTHER" id="PTHR28005">
    <property type="entry name" value="AUTOPHAGY-RELATED PROTEIN 17"/>
    <property type="match status" value="1"/>
</dbReference>
<dbReference type="EMBL" id="KL198023">
    <property type="protein sequence ID" value="KDQ17770.1"/>
    <property type="molecule type" value="Genomic_DNA"/>
</dbReference>
<evidence type="ECO:0000256" key="6">
    <source>
        <dbReference type="RuleBase" id="RU368080"/>
    </source>
</evidence>
<dbReference type="STRING" id="930990.A0A067MSU4"/>
<comment type="function">
    <text evidence="6">Autophagy-specific protein that functions in response to autophagy-inducing signals as a scaffold to recruit other ATG proteins to organize preautophagosomal structure (PAS) formation. Modulates the timing and magnitude of the autophagy response, such as the size of the sequestering vesicles. Plays particularly a role in pexophagy and nucleophagy.</text>
</comment>
<gene>
    <name evidence="8" type="ORF">BOTBODRAFT_29923</name>
</gene>
<reference evidence="9" key="1">
    <citation type="journal article" date="2014" name="Proc. Natl. Acad. Sci. U.S.A.">
        <title>Extensive sampling of basidiomycete genomes demonstrates inadequacy of the white-rot/brown-rot paradigm for wood decay fungi.</title>
        <authorList>
            <person name="Riley R."/>
            <person name="Salamov A.A."/>
            <person name="Brown D.W."/>
            <person name="Nagy L.G."/>
            <person name="Floudas D."/>
            <person name="Held B.W."/>
            <person name="Levasseur A."/>
            <person name="Lombard V."/>
            <person name="Morin E."/>
            <person name="Otillar R."/>
            <person name="Lindquist E.A."/>
            <person name="Sun H."/>
            <person name="LaButti K.M."/>
            <person name="Schmutz J."/>
            <person name="Jabbour D."/>
            <person name="Luo H."/>
            <person name="Baker S.E."/>
            <person name="Pisabarro A.G."/>
            <person name="Walton J.D."/>
            <person name="Blanchette R.A."/>
            <person name="Henrissat B."/>
            <person name="Martin F."/>
            <person name="Cullen D."/>
            <person name="Hibbett D.S."/>
            <person name="Grigoriev I.V."/>
        </authorList>
    </citation>
    <scope>NUCLEOTIDE SEQUENCE [LARGE SCALE GENOMIC DNA]</scope>
    <source>
        <strain evidence="9">FD-172 SS1</strain>
    </source>
</reference>
<comment type="similarity">
    <text evidence="1 6">Belongs to the ATG17 family.</text>
</comment>
<evidence type="ECO:0000256" key="3">
    <source>
        <dbReference type="ARBA" id="ARBA00022490"/>
    </source>
</evidence>
<dbReference type="InParanoid" id="A0A067MSU4"/>
<name>A0A067MSU4_BOTB1</name>
<evidence type="ECO:0000313" key="9">
    <source>
        <dbReference type="Proteomes" id="UP000027195"/>
    </source>
</evidence>
<sequence length="459" mass="51639">MVLAEANGAPLLFSLVVQAKKALQHAESLCSLARGIEHTSARSAVDVLSLEAKVKWVTEGVLDQLKLATTMSKHITQERSKLMDDVKEWDSQRTIRNNKLDSILETLGAHLVPPSLHQLSSGSSLFGSQIMDRSDSRAEEELPKKEDKSKWKSLRDFVDERGIEEAVEKMEEDRSVLEDLMATTSTHPLTLNKHITLVRSTLPPPLVLNPSVEAELSEQDSVSSDMALHLESIANHYGQLTNALRDEEAGEVLHEDDMQVFIRDSGELAAVIPELEDAVALIEIINDRLVTARQTAQDNLDKLYDVMSLLEELGDMAVMMVEDQRQVESDAISILTTLREHLVRLEELEGTYTGYQRAYNKLILEMDRRRAYRDTVDALVQSMAMQLQNLRDDEIAQRERFLAEEEHYLPPDLCPFVGDAPVVWTLHSDGEDELPDLTASIVLDAQRDVERTQITNGLR</sequence>
<dbReference type="GO" id="GO:0060090">
    <property type="term" value="F:molecular adaptor activity"/>
    <property type="evidence" value="ECO:0007669"/>
    <property type="project" value="TreeGrafter"/>
</dbReference>
<dbReference type="Pfam" id="PF04108">
    <property type="entry name" value="ATG17_like"/>
    <property type="match status" value="1"/>
</dbReference>
<dbReference type="GO" id="GO:0000422">
    <property type="term" value="P:autophagy of mitochondrion"/>
    <property type="evidence" value="ECO:0007669"/>
    <property type="project" value="TreeGrafter"/>
</dbReference>
<dbReference type="GO" id="GO:0030295">
    <property type="term" value="F:protein kinase activator activity"/>
    <property type="evidence" value="ECO:0007669"/>
    <property type="project" value="TreeGrafter"/>
</dbReference>
<dbReference type="GO" id="GO:0034727">
    <property type="term" value="P:piecemeal microautophagy of the nucleus"/>
    <property type="evidence" value="ECO:0007669"/>
    <property type="project" value="TreeGrafter"/>
</dbReference>
<feature type="domain" description="Autophagy protein ATG17-like" evidence="7">
    <location>
        <begin position="22"/>
        <end position="409"/>
    </location>
</feature>
<dbReference type="GO" id="GO:1990316">
    <property type="term" value="C:Atg1/ULK1 kinase complex"/>
    <property type="evidence" value="ECO:0007669"/>
    <property type="project" value="TreeGrafter"/>
</dbReference>
<keyword evidence="5" id="KW-0472">Membrane</keyword>
<organism evidence="8 9">
    <name type="scientific">Botryobasidium botryosum (strain FD-172 SS1)</name>
    <dbReference type="NCBI Taxonomy" id="930990"/>
    <lineage>
        <taxon>Eukaryota</taxon>
        <taxon>Fungi</taxon>
        <taxon>Dikarya</taxon>
        <taxon>Basidiomycota</taxon>
        <taxon>Agaricomycotina</taxon>
        <taxon>Agaricomycetes</taxon>
        <taxon>Cantharellales</taxon>
        <taxon>Botryobasidiaceae</taxon>
        <taxon>Botryobasidium</taxon>
    </lineage>
</organism>
<dbReference type="FunCoup" id="A0A067MSU4">
    <property type="interactions" value="18"/>
</dbReference>
<evidence type="ECO:0000313" key="8">
    <source>
        <dbReference type="EMBL" id="KDQ17770.1"/>
    </source>
</evidence>
<keyword evidence="9" id="KW-1185">Reference proteome</keyword>
<accession>A0A067MSU4</accession>
<dbReference type="GO" id="GO:0000045">
    <property type="term" value="P:autophagosome assembly"/>
    <property type="evidence" value="ECO:0007669"/>
    <property type="project" value="TreeGrafter"/>
</dbReference>
<keyword evidence="3 6" id="KW-0963">Cytoplasm</keyword>
<dbReference type="GO" id="GO:0034045">
    <property type="term" value="C:phagophore assembly site membrane"/>
    <property type="evidence" value="ECO:0007669"/>
    <property type="project" value="UniProtKB-SubCell"/>
</dbReference>
<evidence type="ECO:0000256" key="2">
    <source>
        <dbReference type="ARBA" id="ARBA00013806"/>
    </source>
</evidence>
<dbReference type="HOGENOM" id="CLU_024595_0_0_1"/>
<dbReference type="InterPro" id="IPR007240">
    <property type="entry name" value="Atg17"/>
</dbReference>
<evidence type="ECO:0000256" key="1">
    <source>
        <dbReference type="ARBA" id="ARBA00006259"/>
    </source>
</evidence>
<comment type="subcellular location">
    <subcellularLocation>
        <location evidence="6">Cytoplasm</location>
    </subcellularLocation>
    <subcellularLocation>
        <location evidence="6">Preautophagosomal structure membrane</location>
        <topology evidence="6">Peripheral membrane protein</topology>
    </subcellularLocation>
</comment>
<dbReference type="Proteomes" id="UP000027195">
    <property type="component" value="Unassembled WGS sequence"/>
</dbReference>